<dbReference type="SUPFAM" id="SSF48452">
    <property type="entry name" value="TPR-like"/>
    <property type="match status" value="1"/>
</dbReference>
<accession>F3L562</accession>
<dbReference type="Proteomes" id="UP000005615">
    <property type="component" value="Unassembled WGS sequence"/>
</dbReference>
<dbReference type="RefSeq" id="WP_009576986.1">
    <property type="nucleotide sequence ID" value="NZ_AEIG01000096.1"/>
</dbReference>
<dbReference type="InterPro" id="IPR011990">
    <property type="entry name" value="TPR-like_helical_dom_sf"/>
</dbReference>
<comment type="caution">
    <text evidence="1">The sequence shown here is derived from an EMBL/GenBank/DDBJ whole genome shotgun (WGS) entry which is preliminary data.</text>
</comment>
<evidence type="ECO:0000313" key="2">
    <source>
        <dbReference type="Proteomes" id="UP000005615"/>
    </source>
</evidence>
<dbReference type="Gene3D" id="1.25.40.10">
    <property type="entry name" value="Tetratricopeptide repeat domain"/>
    <property type="match status" value="1"/>
</dbReference>
<keyword evidence="2" id="KW-1185">Reference proteome</keyword>
<organism evidence="1 2">
    <name type="scientific">Aequoribacter fuscus</name>
    <dbReference type="NCBI Taxonomy" id="2518989"/>
    <lineage>
        <taxon>Bacteria</taxon>
        <taxon>Pseudomonadati</taxon>
        <taxon>Pseudomonadota</taxon>
        <taxon>Gammaproteobacteria</taxon>
        <taxon>Cellvibrionales</taxon>
        <taxon>Halieaceae</taxon>
        <taxon>Aequoribacter</taxon>
    </lineage>
</organism>
<sequence>MPKYKSLYLLAVGLCLSLSASGSFAQSAPSVAELVTGLEQRLLDNPNDMQGWILLGKSYHHLQNWNKATEAFEQAKKLGYQGSVPTLPSTTRPPVKTHPLLRRKEETLELLRPLTKKFANGP</sequence>
<dbReference type="STRING" id="2518989.IMCC3088_2841"/>
<protein>
    <submittedName>
        <fullName evidence="1">Uncharacterized protein</fullName>
    </submittedName>
</protein>
<reference evidence="1 2" key="1">
    <citation type="journal article" date="2011" name="J. Bacteriol.">
        <title>Genome sequence of strain IMCC3088, a proteorhodopsin-containing marine bacterium belonging to the OM60/NOR5 clade.</title>
        <authorList>
            <person name="Jang Y."/>
            <person name="Oh H.M."/>
            <person name="Kang I."/>
            <person name="Lee K."/>
            <person name="Yang S.J."/>
            <person name="Cho J.C."/>
        </authorList>
    </citation>
    <scope>NUCLEOTIDE SEQUENCE [LARGE SCALE GENOMIC DNA]</scope>
    <source>
        <strain evidence="1 2">IMCC3088</strain>
    </source>
</reference>
<proteinExistence type="predicted"/>
<name>F3L562_9GAMM</name>
<dbReference type="AlphaFoldDB" id="F3L562"/>
<evidence type="ECO:0000313" key="1">
    <source>
        <dbReference type="EMBL" id="EGG28535.1"/>
    </source>
</evidence>
<gene>
    <name evidence="1" type="ORF">IMCC3088_2841</name>
</gene>
<dbReference type="OrthoDB" id="9776053at2"/>
<dbReference type="EMBL" id="AEIG01000096">
    <property type="protein sequence ID" value="EGG28535.1"/>
    <property type="molecule type" value="Genomic_DNA"/>
</dbReference>